<evidence type="ECO:0000256" key="1">
    <source>
        <dbReference type="ARBA" id="ARBA00004370"/>
    </source>
</evidence>
<evidence type="ECO:0000313" key="6">
    <source>
        <dbReference type="Proteomes" id="UP000683310"/>
    </source>
</evidence>
<proteinExistence type="predicted"/>
<dbReference type="PANTHER" id="PTHR37042:SF4">
    <property type="entry name" value="OUTER MEMBRANE PROTEIN RV1973"/>
    <property type="match status" value="1"/>
</dbReference>
<gene>
    <name evidence="5" type="ORF">KHQ06_03335</name>
</gene>
<dbReference type="EMBL" id="CP074371">
    <property type="protein sequence ID" value="QVI22176.1"/>
    <property type="molecule type" value="Genomic_DNA"/>
</dbReference>
<feature type="transmembrane region" description="Helical" evidence="4">
    <location>
        <begin position="128"/>
        <end position="150"/>
    </location>
</feature>
<name>A0ABX8CQI0_9NOCA</name>
<feature type="region of interest" description="Disordered" evidence="3">
    <location>
        <begin position="1"/>
        <end position="96"/>
    </location>
</feature>
<dbReference type="RefSeq" id="WP_213558260.1">
    <property type="nucleotide sequence ID" value="NZ_JBHZDI010000049.1"/>
</dbReference>
<comment type="subcellular location">
    <subcellularLocation>
        <location evidence="1">Membrane</location>
    </subcellularLocation>
</comment>
<organism evidence="5 6">
    <name type="scientific">Nocardia tengchongensis</name>
    <dbReference type="NCBI Taxonomy" id="2055889"/>
    <lineage>
        <taxon>Bacteria</taxon>
        <taxon>Bacillati</taxon>
        <taxon>Actinomycetota</taxon>
        <taxon>Actinomycetes</taxon>
        <taxon>Mycobacteriales</taxon>
        <taxon>Nocardiaceae</taxon>
        <taxon>Nocardia</taxon>
    </lineage>
</organism>
<keyword evidence="4" id="KW-0812">Transmembrane</keyword>
<dbReference type="Proteomes" id="UP000683310">
    <property type="component" value="Chromosome"/>
</dbReference>
<keyword evidence="6" id="KW-1185">Reference proteome</keyword>
<dbReference type="PANTHER" id="PTHR37042">
    <property type="entry name" value="OUTER MEMBRANE PROTEIN RV1973"/>
    <property type="match status" value="1"/>
</dbReference>
<feature type="compositionally biased region" description="Low complexity" evidence="3">
    <location>
        <begin position="38"/>
        <end position="47"/>
    </location>
</feature>
<evidence type="ECO:0000256" key="4">
    <source>
        <dbReference type="SAM" id="Phobius"/>
    </source>
</evidence>
<accession>A0ABX8CQI0</accession>
<keyword evidence="2 4" id="KW-0472">Membrane</keyword>
<evidence type="ECO:0008006" key="7">
    <source>
        <dbReference type="Google" id="ProtNLM"/>
    </source>
</evidence>
<sequence>MSDPTVVNSKTRRKAVRSEGPPVQDGDAPIADVTTVKVTGVEAAAETPEAETPEVAETDATTVQTVVTPEAGEDAGAAADASDAAESAEPADESLEVVEGAPAVAADAEDSEADADADASKDGRKWPVLLFGAAAVLCLVALATSLIFWIPAHNAADKNEQLRADYTQTAKQAVLNITTIKVDTVKDDINRVLSVASGQLKDEYSSRSDAYADVIKQANVKASGQVVETAVESYDDHSAQILVAAKQNLTNAGSDQPQQRVYRFRVTITHDGDHFTASKLEFVS</sequence>
<reference evidence="5 6" key="1">
    <citation type="submission" date="2021-04" db="EMBL/GenBank/DDBJ databases">
        <title>Nocardia tengchongensis.</title>
        <authorList>
            <person name="Zhuang k."/>
            <person name="Ran Y."/>
            <person name="Li W."/>
        </authorList>
    </citation>
    <scope>NUCLEOTIDE SEQUENCE [LARGE SCALE GENOMIC DNA]</scope>
    <source>
        <strain evidence="5 6">CFH S0057</strain>
    </source>
</reference>
<evidence type="ECO:0000256" key="2">
    <source>
        <dbReference type="ARBA" id="ARBA00023136"/>
    </source>
</evidence>
<evidence type="ECO:0000256" key="3">
    <source>
        <dbReference type="SAM" id="MobiDB-lite"/>
    </source>
</evidence>
<evidence type="ECO:0000313" key="5">
    <source>
        <dbReference type="EMBL" id="QVI22176.1"/>
    </source>
</evidence>
<feature type="compositionally biased region" description="Acidic residues" evidence="3">
    <location>
        <begin position="48"/>
        <end position="57"/>
    </location>
</feature>
<protein>
    <recommendedName>
        <fullName evidence="7">Mce-associated membrane protein</fullName>
    </recommendedName>
</protein>
<feature type="compositionally biased region" description="Low complexity" evidence="3">
    <location>
        <begin position="74"/>
        <end position="88"/>
    </location>
</feature>
<keyword evidence="4" id="KW-1133">Transmembrane helix</keyword>